<dbReference type="InterPro" id="IPR013762">
    <property type="entry name" value="Integrase-like_cat_sf"/>
</dbReference>
<keyword evidence="3" id="KW-0229">DNA integration</keyword>
<dbReference type="InterPro" id="IPR050090">
    <property type="entry name" value="Tyrosine_recombinase_XerCD"/>
</dbReference>
<dbReference type="Proteomes" id="UP000654573">
    <property type="component" value="Unassembled WGS sequence"/>
</dbReference>
<accession>A0ABR7FIB4</accession>
<dbReference type="InterPro" id="IPR044068">
    <property type="entry name" value="CB"/>
</dbReference>
<dbReference type="PROSITE" id="PS51898">
    <property type="entry name" value="TYR_RECOMBINASE"/>
    <property type="match status" value="1"/>
</dbReference>
<dbReference type="SUPFAM" id="SSF56349">
    <property type="entry name" value="DNA breaking-rejoining enzymes"/>
    <property type="match status" value="1"/>
</dbReference>
<comment type="function">
    <text evidence="1">Site-specific tyrosine recombinase, which acts by catalyzing the cutting and rejoining of the recombining DNA molecules.</text>
</comment>
<dbReference type="InterPro" id="IPR010998">
    <property type="entry name" value="Integrase_recombinase_N"/>
</dbReference>
<evidence type="ECO:0000256" key="6">
    <source>
        <dbReference type="PROSITE-ProRule" id="PRU01248"/>
    </source>
</evidence>
<dbReference type="InterPro" id="IPR002104">
    <property type="entry name" value="Integrase_catalytic"/>
</dbReference>
<dbReference type="PANTHER" id="PTHR30349">
    <property type="entry name" value="PHAGE INTEGRASE-RELATED"/>
    <property type="match status" value="1"/>
</dbReference>
<gene>
    <name evidence="9" type="ORF">H8S76_22205</name>
    <name evidence="10" type="ORF">H8S76_22945</name>
</gene>
<dbReference type="PANTHER" id="PTHR30349:SF81">
    <property type="entry name" value="TYROSINE RECOMBINASE XERC"/>
    <property type="match status" value="1"/>
</dbReference>
<feature type="domain" description="Core-binding (CB)" evidence="8">
    <location>
        <begin position="16"/>
        <end position="109"/>
    </location>
</feature>
<evidence type="ECO:0000256" key="3">
    <source>
        <dbReference type="ARBA" id="ARBA00022908"/>
    </source>
</evidence>
<evidence type="ECO:0000313" key="10">
    <source>
        <dbReference type="EMBL" id="MBC5675096.1"/>
    </source>
</evidence>
<dbReference type="Gene3D" id="1.10.443.10">
    <property type="entry name" value="Intergrase catalytic core"/>
    <property type="match status" value="1"/>
</dbReference>
<dbReference type="RefSeq" id="WP_118743791.1">
    <property type="nucleotide sequence ID" value="NZ_JACOOU010000013.1"/>
</dbReference>
<comment type="caution">
    <text evidence="9">The sequence shown here is derived from an EMBL/GenBank/DDBJ whole genome shotgun (WGS) entry which is preliminary data.</text>
</comment>
<evidence type="ECO:0000313" key="11">
    <source>
        <dbReference type="Proteomes" id="UP000654573"/>
    </source>
</evidence>
<dbReference type="InterPro" id="IPR011010">
    <property type="entry name" value="DNA_brk_join_enz"/>
</dbReference>
<dbReference type="Pfam" id="PF00589">
    <property type="entry name" value="Phage_integrase"/>
    <property type="match status" value="1"/>
</dbReference>
<dbReference type="Pfam" id="PF02899">
    <property type="entry name" value="Phage_int_SAM_1"/>
    <property type="match status" value="1"/>
</dbReference>
<evidence type="ECO:0000256" key="2">
    <source>
        <dbReference type="ARBA" id="ARBA00008857"/>
    </source>
</evidence>
<dbReference type="EMBL" id="JACOOU010000013">
    <property type="protein sequence ID" value="MBC5675096.1"/>
    <property type="molecule type" value="Genomic_DNA"/>
</dbReference>
<evidence type="ECO:0000256" key="1">
    <source>
        <dbReference type="ARBA" id="ARBA00003283"/>
    </source>
</evidence>
<dbReference type="PROSITE" id="PS51900">
    <property type="entry name" value="CB"/>
    <property type="match status" value="1"/>
</dbReference>
<organism evidence="9 11">
    <name type="scientific">Blautia celeris</name>
    <dbReference type="NCBI Taxonomy" id="2763026"/>
    <lineage>
        <taxon>Bacteria</taxon>
        <taxon>Bacillati</taxon>
        <taxon>Bacillota</taxon>
        <taxon>Clostridia</taxon>
        <taxon>Lachnospirales</taxon>
        <taxon>Lachnospiraceae</taxon>
        <taxon>Blautia</taxon>
    </lineage>
</organism>
<evidence type="ECO:0000259" key="8">
    <source>
        <dbReference type="PROSITE" id="PS51900"/>
    </source>
</evidence>
<comment type="similarity">
    <text evidence="2">Belongs to the 'phage' integrase family.</text>
</comment>
<dbReference type="InterPro" id="IPR004107">
    <property type="entry name" value="Integrase_SAM-like_N"/>
</dbReference>
<reference evidence="9 11" key="1">
    <citation type="submission" date="2020-08" db="EMBL/GenBank/DDBJ databases">
        <title>Genome public.</title>
        <authorList>
            <person name="Liu C."/>
            <person name="Sun Q."/>
        </authorList>
    </citation>
    <scope>NUCLEOTIDE SEQUENCE [LARGE SCALE GENOMIC DNA]</scope>
    <source>
        <strain evidence="9 11">NSJ-34</strain>
    </source>
</reference>
<proteinExistence type="inferred from homology"/>
<name>A0ABR7FIB4_9FIRM</name>
<feature type="domain" description="Tyr recombinase" evidence="7">
    <location>
        <begin position="133"/>
        <end position="325"/>
    </location>
</feature>
<evidence type="ECO:0000259" key="7">
    <source>
        <dbReference type="PROSITE" id="PS51898"/>
    </source>
</evidence>
<protein>
    <submittedName>
        <fullName evidence="9">Tyrosine-type recombinase/integrase</fullName>
    </submittedName>
</protein>
<keyword evidence="5" id="KW-0233">DNA recombination</keyword>
<keyword evidence="4 6" id="KW-0238">DNA-binding</keyword>
<dbReference type="EMBL" id="JACOOU010000013">
    <property type="protein sequence ID" value="MBC5674953.1"/>
    <property type="molecule type" value="Genomic_DNA"/>
</dbReference>
<evidence type="ECO:0000256" key="4">
    <source>
        <dbReference type="ARBA" id="ARBA00023125"/>
    </source>
</evidence>
<evidence type="ECO:0000256" key="5">
    <source>
        <dbReference type="ARBA" id="ARBA00023172"/>
    </source>
</evidence>
<dbReference type="Gene3D" id="1.10.150.130">
    <property type="match status" value="1"/>
</dbReference>
<keyword evidence="11" id="KW-1185">Reference proteome</keyword>
<evidence type="ECO:0000313" key="9">
    <source>
        <dbReference type="EMBL" id="MBC5674953.1"/>
    </source>
</evidence>
<sequence length="350" mass="40117">MAGRNDKNNPKRFDSVFFWETARRFLDHELPKIRKKSGNTVASYRSSLNTCIDFLEEMKGICRERVCFNDLDRKSLKDYLVWMADIKSWSPKTCNLRLTAARALLSYASEECIDITPLFVSSQTIHSLNVPGGEIRYFEDHQIKALLDPPGREKRSERRNRVLLVLGYDAAMRVGELTGVKVHDLHLNAETPYIRILGKGEKYRSVPLMKKTVQHLRGYLGEFHGDLPEPDAPLFYAATHGVRHGLSDDCIQKVLKKYAEKCRNEGVPMPEDIHFHMVRKTRAMSLYQEGCPLSYIQQMLGHENISTTSGFYAFVTLDTLAKVLEQTNPDGGDAEKNWKDKKISEALYRL</sequence>